<dbReference type="PANTHER" id="PTHR35011">
    <property type="entry name" value="2,3-DIKETO-L-GULONATE TRAP TRANSPORTER SMALL PERMEASE PROTEIN YIAM"/>
    <property type="match status" value="1"/>
</dbReference>
<comment type="subunit">
    <text evidence="9">The complex comprises the extracytoplasmic solute receptor protein and the two transmembrane proteins.</text>
</comment>
<evidence type="ECO:0000256" key="3">
    <source>
        <dbReference type="ARBA" id="ARBA00022475"/>
    </source>
</evidence>
<dbReference type="Proteomes" id="UP000030826">
    <property type="component" value="Unassembled WGS sequence"/>
</dbReference>
<keyword evidence="2 9" id="KW-0813">Transport</keyword>
<reference evidence="11 12" key="1">
    <citation type="submission" date="2014-09" db="EMBL/GenBank/DDBJ databases">
        <title>Isolation and characterization of Aurantimonas altamirensis ON-56566 from clinical sample following a dog bite.</title>
        <authorList>
            <person name="Eshaghi A."/>
            <person name="Li A."/>
            <person name="Shahinas D."/>
            <person name="Bahn P."/>
            <person name="Kus J.V."/>
            <person name="Patel S.N."/>
        </authorList>
    </citation>
    <scope>NUCLEOTIDE SEQUENCE [LARGE SCALE GENOMIC DNA]</scope>
    <source>
        <strain evidence="11 12">ON-56566</strain>
    </source>
</reference>
<dbReference type="GO" id="GO:0022857">
    <property type="term" value="F:transmembrane transporter activity"/>
    <property type="evidence" value="ECO:0007669"/>
    <property type="project" value="UniProtKB-UniRule"/>
</dbReference>
<dbReference type="STRING" id="370622.LA66_01715"/>
<feature type="transmembrane region" description="Helical" evidence="9">
    <location>
        <begin position="130"/>
        <end position="151"/>
    </location>
</feature>
<comment type="caution">
    <text evidence="11">The sequence shown here is derived from an EMBL/GenBank/DDBJ whole genome shotgun (WGS) entry which is preliminary data.</text>
</comment>
<dbReference type="GO" id="GO:0015740">
    <property type="term" value="P:C4-dicarboxylate transport"/>
    <property type="evidence" value="ECO:0007669"/>
    <property type="project" value="TreeGrafter"/>
</dbReference>
<proteinExistence type="inferred from homology"/>
<comment type="subcellular location">
    <subcellularLocation>
        <location evidence="1 9">Cell inner membrane</location>
        <topology evidence="1 9">Multi-pass membrane protein</topology>
    </subcellularLocation>
</comment>
<dbReference type="OrthoDB" id="8449485at2"/>
<comment type="function">
    <text evidence="9">Part of the tripartite ATP-independent periplasmic (TRAP) transport system.</text>
</comment>
<keyword evidence="7 9" id="KW-0472">Membrane</keyword>
<feature type="transmembrane region" description="Helical" evidence="9">
    <location>
        <begin position="89"/>
        <end position="110"/>
    </location>
</feature>
<evidence type="ECO:0000313" key="12">
    <source>
        <dbReference type="Proteomes" id="UP000030826"/>
    </source>
</evidence>
<comment type="similarity">
    <text evidence="8 9">Belongs to the TRAP transporter small permease family.</text>
</comment>
<keyword evidence="5 9" id="KW-0812">Transmembrane</keyword>
<feature type="transmembrane region" description="Helical" evidence="9">
    <location>
        <begin position="54"/>
        <end position="77"/>
    </location>
</feature>
<dbReference type="PANTHER" id="PTHR35011:SF2">
    <property type="entry name" value="2,3-DIKETO-L-GULONATE TRAP TRANSPORTER SMALL PERMEASE PROTEIN YIAM"/>
    <property type="match status" value="1"/>
</dbReference>
<protein>
    <recommendedName>
        <fullName evidence="9">TRAP transporter small permease protein</fullName>
    </recommendedName>
</protein>
<evidence type="ECO:0000313" key="11">
    <source>
        <dbReference type="EMBL" id="KHJ55406.1"/>
    </source>
</evidence>
<evidence type="ECO:0000256" key="7">
    <source>
        <dbReference type="ARBA" id="ARBA00023136"/>
    </source>
</evidence>
<evidence type="ECO:0000256" key="8">
    <source>
        <dbReference type="ARBA" id="ARBA00038436"/>
    </source>
</evidence>
<evidence type="ECO:0000256" key="9">
    <source>
        <dbReference type="RuleBase" id="RU369079"/>
    </source>
</evidence>
<evidence type="ECO:0000256" key="4">
    <source>
        <dbReference type="ARBA" id="ARBA00022519"/>
    </source>
</evidence>
<dbReference type="InterPro" id="IPR007387">
    <property type="entry name" value="TRAP_DctQ"/>
</dbReference>
<name>A0A0B1Q7Q3_9HYPH</name>
<evidence type="ECO:0000256" key="2">
    <source>
        <dbReference type="ARBA" id="ARBA00022448"/>
    </source>
</evidence>
<dbReference type="AlphaFoldDB" id="A0A0B1Q7Q3"/>
<feature type="transmembrane region" description="Helical" evidence="9">
    <location>
        <begin position="12"/>
        <end position="34"/>
    </location>
</feature>
<evidence type="ECO:0000256" key="5">
    <source>
        <dbReference type="ARBA" id="ARBA00022692"/>
    </source>
</evidence>
<keyword evidence="4 9" id="KW-0997">Cell inner membrane</keyword>
<dbReference type="InterPro" id="IPR055348">
    <property type="entry name" value="DctQ"/>
</dbReference>
<evidence type="ECO:0000256" key="1">
    <source>
        <dbReference type="ARBA" id="ARBA00004429"/>
    </source>
</evidence>
<organism evidence="11 12">
    <name type="scientific">Aureimonas altamirensis</name>
    <dbReference type="NCBI Taxonomy" id="370622"/>
    <lineage>
        <taxon>Bacteria</taxon>
        <taxon>Pseudomonadati</taxon>
        <taxon>Pseudomonadota</taxon>
        <taxon>Alphaproteobacteria</taxon>
        <taxon>Hyphomicrobiales</taxon>
        <taxon>Aurantimonadaceae</taxon>
        <taxon>Aureimonas</taxon>
    </lineage>
</organism>
<dbReference type="EMBL" id="JRFJ01000001">
    <property type="protein sequence ID" value="KHJ55406.1"/>
    <property type="molecule type" value="Genomic_DNA"/>
</dbReference>
<evidence type="ECO:0000259" key="10">
    <source>
        <dbReference type="Pfam" id="PF04290"/>
    </source>
</evidence>
<accession>A0A0B1Q7Q3</accession>
<dbReference type="Pfam" id="PF04290">
    <property type="entry name" value="DctQ"/>
    <property type="match status" value="1"/>
</dbReference>
<keyword evidence="6 9" id="KW-1133">Transmembrane helix</keyword>
<evidence type="ECO:0000256" key="6">
    <source>
        <dbReference type="ARBA" id="ARBA00022989"/>
    </source>
</evidence>
<dbReference type="RefSeq" id="WP_039188274.1">
    <property type="nucleotide sequence ID" value="NZ_JRFJ01000001.1"/>
</dbReference>
<dbReference type="GO" id="GO:0005886">
    <property type="term" value="C:plasma membrane"/>
    <property type="evidence" value="ECO:0007669"/>
    <property type="project" value="UniProtKB-SubCell"/>
</dbReference>
<feature type="domain" description="Tripartite ATP-independent periplasmic transporters DctQ component" evidence="10">
    <location>
        <begin position="26"/>
        <end position="154"/>
    </location>
</feature>
<sequence>MHFLNLFSRLLVTASRSLVGLAFFGLIVVVTLQIATRTFGLPSPVWTEELSRILLLYMVAFGIGLSLMTGEFVAVDLLQEAVPERASWWMRLVALAATALLAATMIWPAWRFVQIGAFQRSPALRVTMDTVHASVFVLAVLLFLFSALRVVGMLTGTDDGRPQRPEEA</sequence>
<keyword evidence="3" id="KW-1003">Cell membrane</keyword>
<gene>
    <name evidence="11" type="ORF">LA66_01715</name>
</gene>